<evidence type="ECO:0000313" key="2">
    <source>
        <dbReference type="EMBL" id="KAL0192153.1"/>
    </source>
</evidence>
<evidence type="ECO:0000313" key="3">
    <source>
        <dbReference type="Proteomes" id="UP001529510"/>
    </source>
</evidence>
<proteinExistence type="predicted"/>
<accession>A0ABD0R2J3</accession>
<dbReference type="AlphaFoldDB" id="A0ABD0R2J3"/>
<protein>
    <submittedName>
        <fullName evidence="2">Uncharacterized protein</fullName>
    </submittedName>
</protein>
<feature type="compositionally biased region" description="Polar residues" evidence="1">
    <location>
        <begin position="159"/>
        <end position="177"/>
    </location>
</feature>
<reference evidence="2 3" key="1">
    <citation type="submission" date="2024-05" db="EMBL/GenBank/DDBJ databases">
        <title>Genome sequencing and assembly of Indian major carp, Cirrhinus mrigala (Hamilton, 1822).</title>
        <authorList>
            <person name="Mohindra V."/>
            <person name="Chowdhury L.M."/>
            <person name="Lal K."/>
            <person name="Jena J.K."/>
        </authorList>
    </citation>
    <scope>NUCLEOTIDE SEQUENCE [LARGE SCALE GENOMIC DNA]</scope>
    <source>
        <strain evidence="2">CM1030</strain>
        <tissue evidence="2">Blood</tissue>
    </source>
</reference>
<sequence>MDIFKEDLIEWFGEVITNCPVSPDSPVSPLSPDSPVSPKLPVTLKLPPSLLLPPPLMSTSSSALPSTHPQSVPSGRSDPPCDFQSSAPPRHEDPLSLPLASESRTPPQNFDPSAPSWFLFPSGSTLVSCRPSADLETPLLRLHLVPLALSGSSFPPALPSSSVTPAPLQFSGSSPEP</sequence>
<gene>
    <name evidence="2" type="ORF">M9458_010449</name>
</gene>
<feature type="compositionally biased region" description="Polar residues" evidence="1">
    <location>
        <begin position="102"/>
        <end position="111"/>
    </location>
</feature>
<comment type="caution">
    <text evidence="2">The sequence shown here is derived from an EMBL/GenBank/DDBJ whole genome shotgun (WGS) entry which is preliminary data.</text>
</comment>
<dbReference type="Proteomes" id="UP001529510">
    <property type="component" value="Unassembled WGS sequence"/>
</dbReference>
<feature type="region of interest" description="Disordered" evidence="1">
    <location>
        <begin position="22"/>
        <end position="112"/>
    </location>
</feature>
<name>A0ABD0R2J3_CIRMR</name>
<organism evidence="2 3">
    <name type="scientific">Cirrhinus mrigala</name>
    <name type="common">Mrigala</name>
    <dbReference type="NCBI Taxonomy" id="683832"/>
    <lineage>
        <taxon>Eukaryota</taxon>
        <taxon>Metazoa</taxon>
        <taxon>Chordata</taxon>
        <taxon>Craniata</taxon>
        <taxon>Vertebrata</taxon>
        <taxon>Euteleostomi</taxon>
        <taxon>Actinopterygii</taxon>
        <taxon>Neopterygii</taxon>
        <taxon>Teleostei</taxon>
        <taxon>Ostariophysi</taxon>
        <taxon>Cypriniformes</taxon>
        <taxon>Cyprinidae</taxon>
        <taxon>Labeoninae</taxon>
        <taxon>Labeonini</taxon>
        <taxon>Cirrhinus</taxon>
    </lineage>
</organism>
<keyword evidence="3" id="KW-1185">Reference proteome</keyword>
<dbReference type="EMBL" id="JAMKFB020000005">
    <property type="protein sequence ID" value="KAL0192153.1"/>
    <property type="molecule type" value="Genomic_DNA"/>
</dbReference>
<evidence type="ECO:0000256" key="1">
    <source>
        <dbReference type="SAM" id="MobiDB-lite"/>
    </source>
</evidence>
<feature type="non-terminal residue" evidence="2">
    <location>
        <position position="177"/>
    </location>
</feature>
<feature type="region of interest" description="Disordered" evidence="1">
    <location>
        <begin position="155"/>
        <end position="177"/>
    </location>
</feature>
<feature type="compositionally biased region" description="Low complexity" evidence="1">
    <location>
        <begin position="22"/>
        <end position="49"/>
    </location>
</feature>
<feature type="compositionally biased region" description="Low complexity" evidence="1">
    <location>
        <begin position="57"/>
        <end position="66"/>
    </location>
</feature>